<protein>
    <submittedName>
        <fullName evidence="1">Uncharacterized protein</fullName>
    </submittedName>
</protein>
<comment type="caution">
    <text evidence="1">The sequence shown here is derived from an EMBL/GenBank/DDBJ whole genome shotgun (WGS) entry which is preliminary data.</text>
</comment>
<proteinExistence type="predicted"/>
<dbReference type="EMBL" id="CAMPGE010005729">
    <property type="protein sequence ID" value="CAI2364574.1"/>
    <property type="molecule type" value="Genomic_DNA"/>
</dbReference>
<evidence type="ECO:0000313" key="1">
    <source>
        <dbReference type="EMBL" id="CAI2364574.1"/>
    </source>
</evidence>
<dbReference type="AlphaFoldDB" id="A0AAD1X896"/>
<dbReference type="Proteomes" id="UP001295684">
    <property type="component" value="Unassembled WGS sequence"/>
</dbReference>
<reference evidence="1" key="1">
    <citation type="submission" date="2023-07" db="EMBL/GenBank/DDBJ databases">
        <authorList>
            <consortium name="AG Swart"/>
            <person name="Singh M."/>
            <person name="Singh A."/>
            <person name="Seah K."/>
            <person name="Emmerich C."/>
        </authorList>
    </citation>
    <scope>NUCLEOTIDE SEQUENCE</scope>
    <source>
        <strain evidence="1">DP1</strain>
    </source>
</reference>
<keyword evidence="2" id="KW-1185">Reference proteome</keyword>
<organism evidence="1 2">
    <name type="scientific">Euplotes crassus</name>
    <dbReference type="NCBI Taxonomy" id="5936"/>
    <lineage>
        <taxon>Eukaryota</taxon>
        <taxon>Sar</taxon>
        <taxon>Alveolata</taxon>
        <taxon>Ciliophora</taxon>
        <taxon>Intramacronucleata</taxon>
        <taxon>Spirotrichea</taxon>
        <taxon>Hypotrichia</taxon>
        <taxon>Euplotida</taxon>
        <taxon>Euplotidae</taxon>
        <taxon>Moneuplotes</taxon>
    </lineage>
</organism>
<sequence>MKSHKFSEVCLFVNSVEDLIPCKFLYKFSVQGATDQEITSLTICAPTILMFHCPRIICNLSKNLKKVDKLQKKDFDKKSKVVRITPMNSYNNRIPGVMSKHESGGLKKLKNTIKLKSKHFKDFPSAKDKITDKKKDFKTAKSFNALDLIDKCVKKDIQLKTVNSNNTKDRSLSQKLGVKIPIYKLSEPKSHSIFHSMQDYSQYQTRPMNSRKNPKRYSDVLKKPKCRYIYSNEPIVNPSNSKPSLKCIRALETSKAQKENPNCAKEISQIQMSPFILPMSPVPVTGVTRSMKIVMKNSKINRFMSVSSNKYSSQYSYKLKEEIKRSIQRNEQKEDHNKDTLKINTDLRESESKSSFVPYSKDDSLNEKLIHRSRPCNIKQSVGNDLKEEVKNDACNFNALKSNTSDSKIEVVLPQIGIASSRFTQAYNNKTQPLKVHSGSKINFKTHKIKNSTKSKNYQSSSSQSPLISLNSNLFNIQKPTKHLKHPIQSKNDCKRIYNDQVNISHNEEPIEGWAVEETDFPTDFL</sequence>
<gene>
    <name evidence="1" type="ORF">ECRASSUSDP1_LOCUS5919</name>
</gene>
<evidence type="ECO:0000313" key="2">
    <source>
        <dbReference type="Proteomes" id="UP001295684"/>
    </source>
</evidence>
<name>A0AAD1X896_EUPCR</name>
<accession>A0AAD1X896</accession>